<evidence type="ECO:0000313" key="1">
    <source>
        <dbReference type="EMBL" id="MCI4375713.1"/>
    </source>
</evidence>
<sequence>MRMRPAFQRLLLLICHACLLNTVTTDNVCSHPPPENGSELSGGQLFYDPGTQVTLSCSQGYSNAGGSRKITCKKNGEWTERELKCSPKRCPVPESPQNGNADFNNIVYKSVIRYSCNEGYVLVGANSSECLHTAKWSEPAPQCEPVTCGLPHIPPYAKIVYDKQFKGDTVQFGFGGIYECLPPMVLYGDKRATCTADGTWTVPPMCELVTCPVPSVIENGFLSFAEMRKHGYKEKVKYGCHNPYLLDGPAEVECEETGSWSRIPACRAPCTVDIQRGRILYRGMKKWIEDFNPNRVLHSEQVIVYCLNEERNCGYPVSMQCNDGHMPTPACYEEPSATRYQLKAGSLPSEINQC</sequence>
<gene>
    <name evidence="1" type="ORF">PGIGA_G00113310</name>
</gene>
<organism evidence="1 2">
    <name type="scientific">Pangasianodon gigas</name>
    <name type="common">Mekong giant catfish</name>
    <name type="synonym">Pangasius gigas</name>
    <dbReference type="NCBI Taxonomy" id="30993"/>
    <lineage>
        <taxon>Eukaryota</taxon>
        <taxon>Metazoa</taxon>
        <taxon>Chordata</taxon>
        <taxon>Craniata</taxon>
        <taxon>Vertebrata</taxon>
        <taxon>Euteleostomi</taxon>
        <taxon>Actinopterygii</taxon>
        <taxon>Neopterygii</taxon>
        <taxon>Teleostei</taxon>
        <taxon>Ostariophysi</taxon>
        <taxon>Siluriformes</taxon>
        <taxon>Pangasiidae</taxon>
        <taxon>Pangasianodon</taxon>
    </lineage>
</organism>
<comment type="caution">
    <text evidence="1">The sequence shown here is derived from an EMBL/GenBank/DDBJ whole genome shotgun (WGS) entry which is preliminary data.</text>
</comment>
<accession>A0ACC5W9H4</accession>
<proteinExistence type="predicted"/>
<protein>
    <submittedName>
        <fullName evidence="1">Uncharacterized protein</fullName>
    </submittedName>
</protein>
<reference evidence="1 2" key="1">
    <citation type="journal article" date="2022" name="bioRxiv">
        <title>An ancient truncated duplication of the anti-Mullerian hormone receptor type 2 gene is a potential conserved master sex determinant in the Pangasiidae catfish family.</title>
        <authorList>
            <person name="Wen M."/>
            <person name="Pan Q."/>
            <person name="Jouanno E."/>
            <person name="Montfort J."/>
            <person name="Zahm M."/>
            <person name="Cabau C."/>
            <person name="Klopp C."/>
            <person name="Iampietro C."/>
            <person name="Roques C."/>
            <person name="Bouchez O."/>
            <person name="Castinel A."/>
            <person name="Donnadieu C."/>
            <person name="Parrinello H."/>
            <person name="Poncet C."/>
            <person name="Belmonte E."/>
            <person name="Gautier V."/>
            <person name="Avarre J.-C."/>
            <person name="Dugue R."/>
            <person name="Gustiano R."/>
            <person name="Ha T.T.T."/>
            <person name="Campet M."/>
            <person name="Sriphairoj K."/>
            <person name="Ribolli J."/>
            <person name="de Almeida F.L."/>
            <person name="Desvignes T."/>
            <person name="Postlethwait J.H."/>
            <person name="Bucao C.F."/>
            <person name="Robinson-Rechavi M."/>
            <person name="Bobe J."/>
            <person name="Herpin A."/>
            <person name="Guiguen Y."/>
        </authorList>
    </citation>
    <scope>NUCLEOTIDE SEQUENCE [LARGE SCALE GENOMIC DNA]</scope>
    <source>
        <strain evidence="1">YG-Dec2019</strain>
    </source>
</reference>
<keyword evidence="2" id="KW-1185">Reference proteome</keyword>
<name>A0ACC5W9H4_PANGG</name>
<dbReference type="Proteomes" id="UP000829447">
    <property type="component" value="Linkage Group LG2"/>
</dbReference>
<dbReference type="EMBL" id="CM040455">
    <property type="protein sequence ID" value="MCI4375713.1"/>
    <property type="molecule type" value="Genomic_DNA"/>
</dbReference>
<evidence type="ECO:0000313" key="2">
    <source>
        <dbReference type="Proteomes" id="UP000829447"/>
    </source>
</evidence>